<dbReference type="EnsemblMetazoa" id="Aqu2.1.33485_001">
    <property type="protein sequence ID" value="Aqu2.1.33485_001"/>
    <property type="gene ID" value="Aqu2.1.33485"/>
</dbReference>
<sequence length="543" mass="61446">MSSVSPVYSDKEIYRYIDLGLGRGVDATDPTPWLNKTSFQVRQVTIDNIIGTDEGGTLQKFEKEVSSVRKQQMKMKASVVVPKSPVTISTEAEYSRSAHSNRRCVGKKVVNRTISFSEHFNDVPLESDGSKELQKEAQQKYMTFEERLAEWILNKLRIEWGETSVQQEHVGPSRPLQELTKVIEKGDEKDMKLIARSCERFVEYFHITHYVNSIQLGAVEYQVMTQGEYNTAASITSKTGVDHVGSASTQASYSSKKKESSKQAKYVGFINKENKVEKGSSDEAVVDVSIKPISTLIASSFLHACMEAGLRRYMDVQRDKSDGPFLISCGIKQTLYLTVDDDRHVLLATSDINNASEFSIIPNDDKMGINEFYIVYIRKRDEPQVKDSRGRRYSVLADSGDDDESQDSTALYVDAPLSVVWGENPGPLFIRDAVSQKTSRFALNERLLSDKGTEPVPLESWTSGKEMYYITCSRRAFRRNGYLAVKRHPRGHEYITCCIPDIFSHDNDSVFMLFRLIPRQQESISDKDQEVSDQPFLPGETLK</sequence>
<name>A0A1X7UZS6_AMPQE</name>
<dbReference type="InParanoid" id="A0A1X7UZS6"/>
<organism evidence="2">
    <name type="scientific">Amphimedon queenslandica</name>
    <name type="common">Sponge</name>
    <dbReference type="NCBI Taxonomy" id="400682"/>
    <lineage>
        <taxon>Eukaryota</taxon>
        <taxon>Metazoa</taxon>
        <taxon>Porifera</taxon>
        <taxon>Demospongiae</taxon>
        <taxon>Heteroscleromorpha</taxon>
        <taxon>Haplosclerida</taxon>
        <taxon>Niphatidae</taxon>
        <taxon>Amphimedon</taxon>
    </lineage>
</organism>
<dbReference type="KEGG" id="aqu:109581560"/>
<reference evidence="2" key="2">
    <citation type="submission" date="2017-05" db="UniProtKB">
        <authorList>
            <consortium name="EnsemblMetazoa"/>
        </authorList>
    </citation>
    <scope>IDENTIFICATION</scope>
</reference>
<evidence type="ECO:0000313" key="3">
    <source>
        <dbReference type="Proteomes" id="UP000007879"/>
    </source>
</evidence>
<evidence type="ECO:0000313" key="2">
    <source>
        <dbReference type="EnsemblMetazoa" id="Aqu2.1.33485_001"/>
    </source>
</evidence>
<gene>
    <name evidence="2" type="primary">109581560</name>
</gene>
<protein>
    <submittedName>
        <fullName evidence="2">Uncharacterized protein</fullName>
    </submittedName>
</protein>
<accession>A0A1X7UZS6</accession>
<dbReference type="Proteomes" id="UP000007879">
    <property type="component" value="Unassembled WGS sequence"/>
</dbReference>
<proteinExistence type="predicted"/>
<keyword evidence="3" id="KW-1185">Reference proteome</keyword>
<reference evidence="3" key="1">
    <citation type="journal article" date="2010" name="Nature">
        <title>The Amphimedon queenslandica genome and the evolution of animal complexity.</title>
        <authorList>
            <person name="Srivastava M."/>
            <person name="Simakov O."/>
            <person name="Chapman J."/>
            <person name="Fahey B."/>
            <person name="Gauthier M.E."/>
            <person name="Mitros T."/>
            <person name="Richards G.S."/>
            <person name="Conaco C."/>
            <person name="Dacre M."/>
            <person name="Hellsten U."/>
            <person name="Larroux C."/>
            <person name="Putnam N.H."/>
            <person name="Stanke M."/>
            <person name="Adamska M."/>
            <person name="Darling A."/>
            <person name="Degnan S.M."/>
            <person name="Oakley T.H."/>
            <person name="Plachetzki D.C."/>
            <person name="Zhai Y."/>
            <person name="Adamski M."/>
            <person name="Calcino A."/>
            <person name="Cummins S.F."/>
            <person name="Goodstein D.M."/>
            <person name="Harris C."/>
            <person name="Jackson D.J."/>
            <person name="Leys S.P."/>
            <person name="Shu S."/>
            <person name="Woodcroft B.J."/>
            <person name="Vervoort M."/>
            <person name="Kosik K.S."/>
            <person name="Manning G."/>
            <person name="Degnan B.M."/>
            <person name="Rokhsar D.S."/>
        </authorList>
    </citation>
    <scope>NUCLEOTIDE SEQUENCE [LARGE SCALE GENOMIC DNA]</scope>
</reference>
<dbReference type="EnsemblMetazoa" id="XM_019995793.1">
    <property type="protein sequence ID" value="XP_019851352.1"/>
    <property type="gene ID" value="LOC109581560"/>
</dbReference>
<feature type="region of interest" description="Disordered" evidence="1">
    <location>
        <begin position="524"/>
        <end position="543"/>
    </location>
</feature>
<dbReference type="AlphaFoldDB" id="A0A1X7UZS6"/>
<evidence type="ECO:0000256" key="1">
    <source>
        <dbReference type="SAM" id="MobiDB-lite"/>
    </source>
</evidence>